<evidence type="ECO:0000313" key="2">
    <source>
        <dbReference type="Proteomes" id="UP000315364"/>
    </source>
</evidence>
<dbReference type="KEGG" id="dea:FPZ08_07020"/>
<accession>A0A5B8LSQ1</accession>
<organism evidence="1 2">
    <name type="scientific">Devosia ginsengisoli</name>
    <dbReference type="NCBI Taxonomy" id="400770"/>
    <lineage>
        <taxon>Bacteria</taxon>
        <taxon>Pseudomonadati</taxon>
        <taxon>Pseudomonadota</taxon>
        <taxon>Alphaproteobacteria</taxon>
        <taxon>Hyphomicrobiales</taxon>
        <taxon>Devosiaceae</taxon>
        <taxon>Devosia</taxon>
    </lineage>
</organism>
<name>A0A5B8LSQ1_9HYPH</name>
<sequence>MQDDPRPSRFIRTVDGVRGAREEQVRADGTIIYVYPRLDEVVQVALDTLFDLSPVLSGAYRMNHRLFVDGVEARNLAGWDGQGDIIISNSMPYSRKIELGKMTMRVPGSEHVYEQAEFTLQQRFGNQARIFFTYRGLMGGSVLTSKQGGNKSEYRYPALEIRER</sequence>
<dbReference type="OrthoDB" id="7303458at2"/>
<protein>
    <submittedName>
        <fullName evidence="1">Uncharacterized protein</fullName>
    </submittedName>
</protein>
<dbReference type="EMBL" id="CP042304">
    <property type="protein sequence ID" value="QDZ10522.1"/>
    <property type="molecule type" value="Genomic_DNA"/>
</dbReference>
<dbReference type="RefSeq" id="WP_146289309.1">
    <property type="nucleotide sequence ID" value="NZ_CP042304.1"/>
</dbReference>
<keyword evidence="2" id="KW-1185">Reference proteome</keyword>
<dbReference type="AlphaFoldDB" id="A0A5B8LSQ1"/>
<proteinExistence type="predicted"/>
<dbReference type="Proteomes" id="UP000315364">
    <property type="component" value="Chromosome"/>
</dbReference>
<evidence type="ECO:0000313" key="1">
    <source>
        <dbReference type="EMBL" id="QDZ10522.1"/>
    </source>
</evidence>
<reference evidence="1 2" key="1">
    <citation type="submission" date="2019-07" db="EMBL/GenBank/DDBJ databases">
        <title>Full genome sequence of Devosia sp. Gsoil 520.</title>
        <authorList>
            <person name="Im W.-T."/>
        </authorList>
    </citation>
    <scope>NUCLEOTIDE SEQUENCE [LARGE SCALE GENOMIC DNA]</scope>
    <source>
        <strain evidence="1 2">Gsoil 520</strain>
    </source>
</reference>
<gene>
    <name evidence="1" type="ORF">FPZ08_07020</name>
</gene>